<organism evidence="8 9">
    <name type="scientific">Dermatophagoides pteronyssinus</name>
    <name type="common">European house dust mite</name>
    <dbReference type="NCBI Taxonomy" id="6956"/>
    <lineage>
        <taxon>Eukaryota</taxon>
        <taxon>Metazoa</taxon>
        <taxon>Ecdysozoa</taxon>
        <taxon>Arthropoda</taxon>
        <taxon>Chelicerata</taxon>
        <taxon>Arachnida</taxon>
        <taxon>Acari</taxon>
        <taxon>Acariformes</taxon>
        <taxon>Sarcoptiformes</taxon>
        <taxon>Astigmata</taxon>
        <taxon>Psoroptidia</taxon>
        <taxon>Analgoidea</taxon>
        <taxon>Pyroglyphidae</taxon>
        <taxon>Dermatophagoidinae</taxon>
        <taxon>Dermatophagoides</taxon>
    </lineage>
</organism>
<dbReference type="InParanoid" id="A0A6P6Y1X6"/>
<dbReference type="KEGG" id="dpte:113793649"/>
<evidence type="ECO:0000256" key="2">
    <source>
        <dbReference type="ARBA" id="ARBA00022737"/>
    </source>
</evidence>
<proteinExistence type="predicted"/>
<protein>
    <submittedName>
        <fullName evidence="9">Transcription factor mef2A-like</fullName>
    </submittedName>
</protein>
<dbReference type="InterPro" id="IPR013087">
    <property type="entry name" value="Znf_C2H2_type"/>
</dbReference>
<keyword evidence="3 5" id="KW-0863">Zinc-finger</keyword>
<keyword evidence="2" id="KW-0677">Repeat</keyword>
<feature type="region of interest" description="Disordered" evidence="6">
    <location>
        <begin position="74"/>
        <end position="141"/>
    </location>
</feature>
<dbReference type="OMA" id="INIGHTS"/>
<evidence type="ECO:0000256" key="4">
    <source>
        <dbReference type="ARBA" id="ARBA00022833"/>
    </source>
</evidence>
<keyword evidence="1" id="KW-0479">Metal-binding</keyword>
<dbReference type="PROSITE" id="PS50157">
    <property type="entry name" value="ZINC_FINGER_C2H2_2"/>
    <property type="match status" value="1"/>
</dbReference>
<dbReference type="Proteomes" id="UP000515146">
    <property type="component" value="Unplaced"/>
</dbReference>
<feature type="compositionally biased region" description="Polar residues" evidence="6">
    <location>
        <begin position="132"/>
        <end position="141"/>
    </location>
</feature>
<dbReference type="SMART" id="SM00355">
    <property type="entry name" value="ZnF_C2H2"/>
    <property type="match status" value="3"/>
</dbReference>
<dbReference type="PROSITE" id="PS00028">
    <property type="entry name" value="ZINC_FINGER_C2H2_1"/>
    <property type="match status" value="1"/>
</dbReference>
<dbReference type="PANTHER" id="PTHR23057">
    <property type="entry name" value="JUXTAPOSED WITH ANOTHER ZINC FINGER PROTEIN 1"/>
    <property type="match status" value="1"/>
</dbReference>
<keyword evidence="4" id="KW-0862">Zinc</keyword>
<dbReference type="OrthoDB" id="3269380at2759"/>
<accession>A0A6P6Y1X6</accession>
<dbReference type="InterPro" id="IPR051580">
    <property type="entry name" value="ZnF-Chromatin_assoc"/>
</dbReference>
<dbReference type="RefSeq" id="XP_027199508.1">
    <property type="nucleotide sequence ID" value="XM_027343707.1"/>
</dbReference>
<evidence type="ECO:0000256" key="3">
    <source>
        <dbReference type="ARBA" id="ARBA00022771"/>
    </source>
</evidence>
<evidence type="ECO:0000313" key="9">
    <source>
        <dbReference type="RefSeq" id="XP_027199508.1"/>
    </source>
</evidence>
<dbReference type="GO" id="GO:0008270">
    <property type="term" value="F:zinc ion binding"/>
    <property type="evidence" value="ECO:0007669"/>
    <property type="project" value="UniProtKB-KW"/>
</dbReference>
<dbReference type="PANTHER" id="PTHR23057:SF0">
    <property type="entry name" value="JUXTAPOSED WITH ANOTHER ZINC FINGER PROTEIN 1"/>
    <property type="match status" value="1"/>
</dbReference>
<evidence type="ECO:0000259" key="7">
    <source>
        <dbReference type="PROSITE" id="PS50157"/>
    </source>
</evidence>
<evidence type="ECO:0000256" key="5">
    <source>
        <dbReference type="PROSITE-ProRule" id="PRU00042"/>
    </source>
</evidence>
<feature type="domain" description="C2H2-type" evidence="7">
    <location>
        <begin position="214"/>
        <end position="244"/>
    </location>
</feature>
<dbReference type="SUPFAM" id="SSF57667">
    <property type="entry name" value="beta-beta-alpha zinc fingers"/>
    <property type="match status" value="1"/>
</dbReference>
<keyword evidence="8" id="KW-1185">Reference proteome</keyword>
<feature type="compositionally biased region" description="Low complexity" evidence="6">
    <location>
        <begin position="77"/>
        <end position="92"/>
    </location>
</feature>
<gene>
    <name evidence="9" type="primary">LOC113793649</name>
</gene>
<reference evidence="9" key="1">
    <citation type="submission" date="2025-08" db="UniProtKB">
        <authorList>
            <consortium name="RefSeq"/>
        </authorList>
    </citation>
    <scope>IDENTIFICATION</scope>
    <source>
        <strain evidence="9">Airmid</strain>
    </source>
</reference>
<evidence type="ECO:0000313" key="8">
    <source>
        <dbReference type="Proteomes" id="UP000515146"/>
    </source>
</evidence>
<dbReference type="GO" id="GO:0005634">
    <property type="term" value="C:nucleus"/>
    <property type="evidence" value="ECO:0007669"/>
    <property type="project" value="TreeGrafter"/>
</dbReference>
<evidence type="ECO:0000256" key="6">
    <source>
        <dbReference type="SAM" id="MobiDB-lite"/>
    </source>
</evidence>
<dbReference type="Gene3D" id="3.30.160.60">
    <property type="entry name" value="Classic Zinc Finger"/>
    <property type="match status" value="2"/>
</dbReference>
<dbReference type="InterPro" id="IPR036236">
    <property type="entry name" value="Znf_C2H2_sf"/>
</dbReference>
<evidence type="ECO:0000256" key="1">
    <source>
        <dbReference type="ARBA" id="ARBA00022723"/>
    </source>
</evidence>
<feature type="compositionally biased region" description="Polar residues" evidence="6">
    <location>
        <begin position="105"/>
        <end position="119"/>
    </location>
</feature>
<dbReference type="AlphaFoldDB" id="A0A6P6Y1X6"/>
<feature type="compositionally biased region" description="Basic residues" evidence="6">
    <location>
        <begin position="93"/>
        <end position="104"/>
    </location>
</feature>
<name>A0A6P6Y1X6_DERPT</name>
<sequence length="492" mass="53961">MAVFLSNVCTFNSCGIKFASLTELIRHIEDHHLDVDAIDNTPQKNPSNTNCMPVSCVLRIFSNDGNDLNNGGGMIDSNSLNDSHNNQNNNYHNGHHGHHHHVRKSINSPAASLSTTPTEGSELDDDAGFESDSGQSSIDSWANVDTTNTNALTKFHQIMGSNVSSSPTIEQTTNVNGLQNVCTTMNGNGQMITNSSKMMINNGGGKNIDEKRLYHCTWQGCNKQYRTSNSLSHHKRTAHINKDNKMTMAGNNNNGCGNQNNNGQSNGHPMTPKTLAIKPMLDENNRKIYRCICGKIYKTSHGLKSHQNTHHSGGVQHQYAQNNHYQQQQQHDNEMMTSIIHQKSETFNDMNSTTSSSSSSSNSNYIHVSASSMTNTNGNNNLQLSSIKAELLSPTTMTSNNNLPLSRQSNNRMINIGHTSSSSSLQTNHNTTTVHFNQNDLIPDQSCPPVSVNVEVTSCEPKQMNFLAKNSSPPIISAPTLQQHLLSPVIPK</sequence>